<dbReference type="InterPro" id="IPR036866">
    <property type="entry name" value="RibonucZ/Hydroxyglut_hydro"/>
</dbReference>
<evidence type="ECO:0000313" key="2">
    <source>
        <dbReference type="Proteomes" id="UP000546213"/>
    </source>
</evidence>
<reference evidence="1 2" key="1">
    <citation type="submission" date="2020-05" db="EMBL/GenBank/DDBJ databases">
        <title>Identification and distribution of gene clusters putatively required for synthesis of sphingolipid metabolism inhibitors in phylogenetically diverse species of the filamentous fungus Fusarium.</title>
        <authorList>
            <person name="Kim H.-S."/>
            <person name="Busman M."/>
            <person name="Brown D.W."/>
            <person name="Divon H."/>
            <person name="Uhlig S."/>
            <person name="Proctor R.H."/>
        </authorList>
    </citation>
    <scope>NUCLEOTIDE SEQUENCE [LARGE SCALE GENOMIC DNA]</scope>
    <source>
        <strain evidence="1 2">NRRL 36939</strain>
    </source>
</reference>
<sequence>MPTFDGIVSEFPDIRIDFNTATSTFDGISGNSDTQTFNGIVSEFPDIRIDFFRRNAGAQPPLACFPSHVHSDRVAGIESLILTT</sequence>
<dbReference type="Proteomes" id="UP000546213">
    <property type="component" value="Unassembled WGS sequence"/>
</dbReference>
<protein>
    <submittedName>
        <fullName evidence="1">Uncharacterized protein</fullName>
    </submittedName>
</protein>
<proteinExistence type="predicted"/>
<dbReference type="EMBL" id="JAAOAS010000453">
    <property type="protein sequence ID" value="KAF5575884.1"/>
    <property type="molecule type" value="Genomic_DNA"/>
</dbReference>
<dbReference type="AlphaFoldDB" id="A0A8H5KMJ9"/>
<gene>
    <name evidence="1" type="ORF">FPCIR_12935</name>
</gene>
<name>A0A8H5KMJ9_9HYPO</name>
<dbReference type="OrthoDB" id="10522012at2759"/>
<keyword evidence="2" id="KW-1185">Reference proteome</keyword>
<accession>A0A8H5KMJ9</accession>
<comment type="caution">
    <text evidence="1">The sequence shown here is derived from an EMBL/GenBank/DDBJ whole genome shotgun (WGS) entry which is preliminary data.</text>
</comment>
<dbReference type="Gene3D" id="3.60.15.10">
    <property type="entry name" value="Ribonuclease Z/Hydroxyacylglutathione hydrolase-like"/>
    <property type="match status" value="1"/>
</dbReference>
<evidence type="ECO:0000313" key="1">
    <source>
        <dbReference type="EMBL" id="KAF5575884.1"/>
    </source>
</evidence>
<organism evidence="1 2">
    <name type="scientific">Fusarium pseudocircinatum</name>
    <dbReference type="NCBI Taxonomy" id="56676"/>
    <lineage>
        <taxon>Eukaryota</taxon>
        <taxon>Fungi</taxon>
        <taxon>Dikarya</taxon>
        <taxon>Ascomycota</taxon>
        <taxon>Pezizomycotina</taxon>
        <taxon>Sordariomycetes</taxon>
        <taxon>Hypocreomycetidae</taxon>
        <taxon>Hypocreales</taxon>
        <taxon>Nectriaceae</taxon>
        <taxon>Fusarium</taxon>
        <taxon>Fusarium fujikuroi species complex</taxon>
    </lineage>
</organism>